<dbReference type="Gene3D" id="3.40.250.10">
    <property type="entry name" value="Rhodanese-like domain"/>
    <property type="match status" value="1"/>
</dbReference>
<dbReference type="Pfam" id="PF00581">
    <property type="entry name" value="Rhodanese"/>
    <property type="match status" value="1"/>
</dbReference>
<dbReference type="GO" id="GO:0004792">
    <property type="term" value="F:thiosulfate-cyanide sulfurtransferase activity"/>
    <property type="evidence" value="ECO:0007669"/>
    <property type="project" value="TreeGrafter"/>
</dbReference>
<dbReference type="InterPro" id="IPR001763">
    <property type="entry name" value="Rhodanese-like_dom"/>
</dbReference>
<keyword evidence="3" id="KW-1185">Reference proteome</keyword>
<dbReference type="InterPro" id="IPR036873">
    <property type="entry name" value="Rhodanese-like_dom_sf"/>
</dbReference>
<evidence type="ECO:0000313" key="2">
    <source>
        <dbReference type="EMBL" id="RXK37538.1"/>
    </source>
</evidence>
<name>A0A4Q1BIP6_TREME</name>
<evidence type="ECO:0000313" key="3">
    <source>
        <dbReference type="Proteomes" id="UP000289152"/>
    </source>
</evidence>
<dbReference type="SUPFAM" id="SSF52821">
    <property type="entry name" value="Rhodanese/Cell cycle control phosphatase"/>
    <property type="match status" value="1"/>
</dbReference>
<dbReference type="PANTHER" id="PTHR44086:SF10">
    <property type="entry name" value="THIOSULFATE SULFURTRANSFERASE_RHODANESE-LIKE DOMAIN-CONTAINING PROTEIN 3"/>
    <property type="match status" value="1"/>
</dbReference>
<dbReference type="GO" id="GO:0005739">
    <property type="term" value="C:mitochondrion"/>
    <property type="evidence" value="ECO:0007669"/>
    <property type="project" value="TreeGrafter"/>
</dbReference>
<dbReference type="InParanoid" id="A0A4Q1BIP6"/>
<dbReference type="PROSITE" id="PS50206">
    <property type="entry name" value="RHODANESE_3"/>
    <property type="match status" value="1"/>
</dbReference>
<dbReference type="OrthoDB" id="566238at2759"/>
<dbReference type="STRING" id="5217.A0A4Q1BIP6"/>
<dbReference type="VEuPathDB" id="FungiDB:TREMEDRAFT_25914"/>
<proteinExistence type="predicted"/>
<dbReference type="AlphaFoldDB" id="A0A4Q1BIP6"/>
<dbReference type="FunCoup" id="A0A4Q1BIP6">
    <property type="interactions" value="318"/>
</dbReference>
<feature type="domain" description="Rhodanese" evidence="1">
    <location>
        <begin position="68"/>
        <end position="167"/>
    </location>
</feature>
<dbReference type="EMBL" id="SDIL01000066">
    <property type="protein sequence ID" value="RXK37538.1"/>
    <property type="molecule type" value="Genomic_DNA"/>
</dbReference>
<accession>A0A4Q1BIP6</accession>
<dbReference type="SMART" id="SM00450">
    <property type="entry name" value="RHOD"/>
    <property type="match status" value="1"/>
</dbReference>
<organism evidence="2 3">
    <name type="scientific">Tremella mesenterica</name>
    <name type="common">Jelly fungus</name>
    <dbReference type="NCBI Taxonomy" id="5217"/>
    <lineage>
        <taxon>Eukaryota</taxon>
        <taxon>Fungi</taxon>
        <taxon>Dikarya</taxon>
        <taxon>Basidiomycota</taxon>
        <taxon>Agaricomycotina</taxon>
        <taxon>Tremellomycetes</taxon>
        <taxon>Tremellales</taxon>
        <taxon>Tremellaceae</taxon>
        <taxon>Tremella</taxon>
    </lineage>
</organism>
<dbReference type="PANTHER" id="PTHR44086">
    <property type="entry name" value="THIOSULFATE SULFURTRANSFERASE RDL2, MITOCHONDRIAL-RELATED"/>
    <property type="match status" value="1"/>
</dbReference>
<protein>
    <submittedName>
        <fullName evidence="2">Endoplasmic reticulum protein</fullName>
    </submittedName>
</protein>
<dbReference type="CDD" id="cd01519">
    <property type="entry name" value="RHOD_HSP67B2"/>
    <property type="match status" value="1"/>
</dbReference>
<evidence type="ECO:0000259" key="1">
    <source>
        <dbReference type="PROSITE" id="PS50206"/>
    </source>
</evidence>
<sequence>MFRLTLTRLPRQTILPRLQPRHIHILPVRPMVLTQRQMVVRTLITRSAWASKDPIISYKELKPLTQQPTDEIIIIDVREPDEAALGMIPSAVNLPMSEIQKALDVKMNPGDFQRKFAFPKPALSQNIIFYCRSGKRSATASELAENLGYHNVRNYVGSWLDWSKRQETKPNSEDEDED</sequence>
<dbReference type="Proteomes" id="UP000289152">
    <property type="component" value="Unassembled WGS sequence"/>
</dbReference>
<reference evidence="2 3" key="1">
    <citation type="submission" date="2016-06" db="EMBL/GenBank/DDBJ databases">
        <title>Evolution of pathogenesis and genome organization in the Tremellales.</title>
        <authorList>
            <person name="Cuomo C."/>
            <person name="Litvintseva A."/>
            <person name="Heitman J."/>
            <person name="Chen Y."/>
            <person name="Sun S."/>
            <person name="Springer D."/>
            <person name="Dromer F."/>
            <person name="Young S."/>
            <person name="Zeng Q."/>
            <person name="Chapman S."/>
            <person name="Gujja S."/>
            <person name="Saif S."/>
            <person name="Birren B."/>
        </authorList>
    </citation>
    <scope>NUCLEOTIDE SEQUENCE [LARGE SCALE GENOMIC DNA]</scope>
    <source>
        <strain evidence="2 3">ATCC 28783</strain>
    </source>
</reference>
<gene>
    <name evidence="2" type="ORF">M231_05163</name>
</gene>
<comment type="caution">
    <text evidence="2">The sequence shown here is derived from an EMBL/GenBank/DDBJ whole genome shotgun (WGS) entry which is preliminary data.</text>
</comment>